<dbReference type="PANTHER" id="PTHR35528:SF3">
    <property type="entry name" value="BLL1675 PROTEIN"/>
    <property type="match status" value="1"/>
</dbReference>
<keyword evidence="2" id="KW-0238">DNA-binding</keyword>
<reference evidence="5 6" key="1">
    <citation type="submission" date="2017-10" db="EMBL/GenBank/DDBJ databases">
        <title>Massilia psychrophilum sp. nov., a novel purple-pigmented bacterium isolated from Tianshan glacier, Xinjiang Municipality, China.</title>
        <authorList>
            <person name="Wang H."/>
        </authorList>
    </citation>
    <scope>NUCLEOTIDE SEQUENCE [LARGE SCALE GENOMIC DNA]</scope>
    <source>
        <strain evidence="5 6">JCM 30074</strain>
    </source>
</reference>
<keyword evidence="3" id="KW-0233">DNA recombination</keyword>
<proteinExistence type="predicted"/>
<dbReference type="GO" id="GO:0003677">
    <property type="term" value="F:DNA binding"/>
    <property type="evidence" value="ECO:0007669"/>
    <property type="project" value="UniProtKB-KW"/>
</dbReference>
<dbReference type="NCBIfam" id="NF033587">
    <property type="entry name" value="transpos_IS6"/>
    <property type="match status" value="1"/>
</dbReference>
<keyword evidence="6" id="KW-1185">Reference proteome</keyword>
<dbReference type="InterPro" id="IPR052183">
    <property type="entry name" value="IS_Transposase"/>
</dbReference>
<sequence>MLNFKGMRFPIDVILVCIRWYAAYPLSYRHLEEMMEERGVSVDHSSINRWAIRFLPLIEKMARKHKRPVGGSWRMDETYIKVKGVWKYLYRAVDKQGKSVDFLLTAKRDMAAAKRFFDKAMGANGDPDKVAMDKSGANKAAIYAINAGRDVPILVRQVKYLNNIVEQDHRAIKRVTRPMLNFKSFRSAGSVLAGIELMHMIRKGQFAIDGADAMSFADQFSVLAGIVRPV</sequence>
<keyword evidence="1" id="KW-0815">Transposition</keyword>
<dbReference type="SUPFAM" id="SSF53098">
    <property type="entry name" value="Ribonuclease H-like"/>
    <property type="match status" value="1"/>
</dbReference>
<evidence type="ECO:0000313" key="5">
    <source>
        <dbReference type="EMBL" id="PIL41975.1"/>
    </source>
</evidence>
<dbReference type="PANTHER" id="PTHR35528">
    <property type="entry name" value="BLL1675 PROTEIN"/>
    <property type="match status" value="1"/>
</dbReference>
<gene>
    <name evidence="5" type="ORF">CR105_26780</name>
</gene>
<dbReference type="OrthoDB" id="4315389at2"/>
<evidence type="ECO:0000256" key="3">
    <source>
        <dbReference type="ARBA" id="ARBA00023172"/>
    </source>
</evidence>
<dbReference type="InterPro" id="IPR032874">
    <property type="entry name" value="DDE_dom"/>
</dbReference>
<dbReference type="RefSeq" id="WP_099793964.1">
    <property type="nucleotide sequence ID" value="NZ_PDOC01000048.1"/>
</dbReference>
<comment type="caution">
    <text evidence="5">The sequence shown here is derived from an EMBL/GenBank/DDBJ whole genome shotgun (WGS) entry which is preliminary data.</text>
</comment>
<dbReference type="EMBL" id="PDOC01000048">
    <property type="protein sequence ID" value="PIL41975.1"/>
    <property type="molecule type" value="Genomic_DNA"/>
</dbReference>
<dbReference type="Pfam" id="PF13610">
    <property type="entry name" value="DDE_Tnp_IS240"/>
    <property type="match status" value="1"/>
</dbReference>
<evidence type="ECO:0000259" key="4">
    <source>
        <dbReference type="Pfam" id="PF13610"/>
    </source>
</evidence>
<feature type="domain" description="DDE" evidence="4">
    <location>
        <begin position="72"/>
        <end position="205"/>
    </location>
</feature>
<dbReference type="AlphaFoldDB" id="A0A2G8T7E4"/>
<dbReference type="GO" id="GO:0032196">
    <property type="term" value="P:transposition"/>
    <property type="evidence" value="ECO:0007669"/>
    <property type="project" value="UniProtKB-KW"/>
</dbReference>
<name>A0A2G8T7E4_9BURK</name>
<evidence type="ECO:0000256" key="1">
    <source>
        <dbReference type="ARBA" id="ARBA00022578"/>
    </source>
</evidence>
<evidence type="ECO:0000313" key="6">
    <source>
        <dbReference type="Proteomes" id="UP000230390"/>
    </source>
</evidence>
<organism evidence="5 6">
    <name type="scientific">Massilia eurypsychrophila</name>
    <dbReference type="NCBI Taxonomy" id="1485217"/>
    <lineage>
        <taxon>Bacteria</taxon>
        <taxon>Pseudomonadati</taxon>
        <taxon>Pseudomonadota</taxon>
        <taxon>Betaproteobacteria</taxon>
        <taxon>Burkholderiales</taxon>
        <taxon>Oxalobacteraceae</taxon>
        <taxon>Telluria group</taxon>
        <taxon>Massilia</taxon>
    </lineage>
</organism>
<dbReference type="GO" id="GO:0006310">
    <property type="term" value="P:DNA recombination"/>
    <property type="evidence" value="ECO:0007669"/>
    <property type="project" value="UniProtKB-KW"/>
</dbReference>
<dbReference type="InterPro" id="IPR047930">
    <property type="entry name" value="Transpos_IS6"/>
</dbReference>
<dbReference type="Proteomes" id="UP000230390">
    <property type="component" value="Unassembled WGS sequence"/>
</dbReference>
<protein>
    <submittedName>
        <fullName evidence="5">IS6 family transposase</fullName>
    </submittedName>
</protein>
<dbReference type="InterPro" id="IPR012337">
    <property type="entry name" value="RNaseH-like_sf"/>
</dbReference>
<accession>A0A2G8T7E4</accession>
<evidence type="ECO:0000256" key="2">
    <source>
        <dbReference type="ARBA" id="ARBA00023125"/>
    </source>
</evidence>